<dbReference type="SUPFAM" id="SSF57850">
    <property type="entry name" value="RING/U-box"/>
    <property type="match status" value="1"/>
</dbReference>
<feature type="compositionally biased region" description="Polar residues" evidence="20">
    <location>
        <begin position="395"/>
        <end position="405"/>
    </location>
</feature>
<comment type="caution">
    <text evidence="22">The sequence shown here is derived from an EMBL/GenBank/DDBJ whole genome shotgun (WGS) entry which is preliminary data.</text>
</comment>
<evidence type="ECO:0000256" key="6">
    <source>
        <dbReference type="ARBA" id="ARBA00015551"/>
    </source>
</evidence>
<keyword evidence="10 19" id="KW-0863">Zinc-finger</keyword>
<feature type="region of interest" description="Disordered" evidence="20">
    <location>
        <begin position="358"/>
        <end position="465"/>
    </location>
</feature>
<name>A0A0J9XIQ8_GEOCN</name>
<dbReference type="GO" id="GO:0005634">
    <property type="term" value="C:nucleus"/>
    <property type="evidence" value="ECO:0007669"/>
    <property type="project" value="UniProtKB-SubCell"/>
</dbReference>
<dbReference type="GO" id="GO:0006281">
    <property type="term" value="P:DNA repair"/>
    <property type="evidence" value="ECO:0007669"/>
    <property type="project" value="UniProtKB-KW"/>
</dbReference>
<dbReference type="PROSITE" id="PS00518">
    <property type="entry name" value="ZF_RING_1"/>
    <property type="match status" value="1"/>
</dbReference>
<evidence type="ECO:0000256" key="3">
    <source>
        <dbReference type="ARBA" id="ARBA00004906"/>
    </source>
</evidence>
<dbReference type="GO" id="GO:0006301">
    <property type="term" value="P:DNA damage tolerance"/>
    <property type="evidence" value="ECO:0007669"/>
    <property type="project" value="InterPro"/>
</dbReference>
<evidence type="ECO:0000256" key="2">
    <source>
        <dbReference type="ARBA" id="ARBA00004123"/>
    </source>
</evidence>
<keyword evidence="9" id="KW-0227">DNA damage</keyword>
<keyword evidence="15" id="KW-0539">Nucleus</keyword>
<dbReference type="InterPro" id="IPR001841">
    <property type="entry name" value="Znf_RING"/>
</dbReference>
<dbReference type="GO" id="GO:0097505">
    <property type="term" value="C:Rad6-Rad18 complex"/>
    <property type="evidence" value="ECO:0007669"/>
    <property type="project" value="TreeGrafter"/>
</dbReference>
<comment type="subcellular location">
    <subcellularLocation>
        <location evidence="2">Nucleus</location>
    </subcellularLocation>
</comment>
<organism evidence="22 23">
    <name type="scientific">Geotrichum candidum</name>
    <name type="common">Oospora lactis</name>
    <name type="synonym">Dipodascus geotrichum</name>
    <dbReference type="NCBI Taxonomy" id="1173061"/>
    <lineage>
        <taxon>Eukaryota</taxon>
        <taxon>Fungi</taxon>
        <taxon>Dikarya</taxon>
        <taxon>Ascomycota</taxon>
        <taxon>Saccharomycotina</taxon>
        <taxon>Dipodascomycetes</taxon>
        <taxon>Dipodascales</taxon>
        <taxon>Dipodascaceae</taxon>
        <taxon>Geotrichum</taxon>
    </lineage>
</organism>
<evidence type="ECO:0000256" key="13">
    <source>
        <dbReference type="ARBA" id="ARBA00023125"/>
    </source>
</evidence>
<dbReference type="EMBL" id="CCBN010000017">
    <property type="protein sequence ID" value="CDO56855.1"/>
    <property type="molecule type" value="Genomic_DNA"/>
</dbReference>
<keyword evidence="11" id="KW-0833">Ubl conjugation pathway</keyword>
<keyword evidence="8" id="KW-0479">Metal-binding</keyword>
<dbReference type="Pfam" id="PF13923">
    <property type="entry name" value="zf-C3HC4_2"/>
    <property type="match status" value="1"/>
</dbReference>
<feature type="region of interest" description="Disordered" evidence="20">
    <location>
        <begin position="109"/>
        <end position="135"/>
    </location>
</feature>
<evidence type="ECO:0000256" key="11">
    <source>
        <dbReference type="ARBA" id="ARBA00022786"/>
    </source>
</evidence>
<accession>A0A0J9XIQ8</accession>
<evidence type="ECO:0000313" key="22">
    <source>
        <dbReference type="EMBL" id="CDO56855.1"/>
    </source>
</evidence>
<dbReference type="Gene3D" id="3.30.40.10">
    <property type="entry name" value="Zinc/RING finger domain, C3HC4 (zinc finger)"/>
    <property type="match status" value="1"/>
</dbReference>
<feature type="compositionally biased region" description="Polar residues" evidence="20">
    <location>
        <begin position="426"/>
        <end position="439"/>
    </location>
</feature>
<dbReference type="AlphaFoldDB" id="A0A0J9XIQ8"/>
<evidence type="ECO:0000256" key="17">
    <source>
        <dbReference type="ARBA" id="ARBA00074353"/>
    </source>
</evidence>
<feature type="compositionally biased region" description="Gly residues" evidence="20">
    <location>
        <begin position="178"/>
        <end position="191"/>
    </location>
</feature>
<evidence type="ECO:0000256" key="10">
    <source>
        <dbReference type="ARBA" id="ARBA00022771"/>
    </source>
</evidence>
<dbReference type="GO" id="GO:0016874">
    <property type="term" value="F:ligase activity"/>
    <property type="evidence" value="ECO:0007669"/>
    <property type="project" value="UniProtKB-KW"/>
</dbReference>
<evidence type="ECO:0000256" key="14">
    <source>
        <dbReference type="ARBA" id="ARBA00023204"/>
    </source>
</evidence>
<sequence length="482" mass="52022">MAKKNAAPVVTDPSDWLTTQVPGLKELDQSLRCHICKDFATAPMLATCCEHTFCSLCIRRQFANTHKCPMCARTVGSENHVLKKNRELELAIEAFVGVRQHMFELLTKPKKTAASTQRQSQDQNQNQKLPDEIEESDDDIEVISEVRDPSLVPCPVCNHFFTVTEIETTHLASCLSGTGSGGGSDRGGGGFATRSKSKSPFVNASGTAAGLGGAGAVQTSIFKTQPSPAPRHQYTKLPKPGTTNIKLRDLKARLQKLGIPTHGTTQSELVQREAEWITLWNANCDARCPKSKAALLRDLDAAMRNKLLAEASSSSGNGADGNSPGGIASKKRKYTAESARAYSKRENNTFKELAKRARASFKKKEQQGQDQEEEKSTEQQGVKIADDSLAPTPESKITNPTSNSSDDSRQPALDIDDEYSEDHKPPSSQGKSILGSNQVPPLDGLENQKRAAATAKNAGSPVPLVGVTTRARKAAADKIDLS</sequence>
<evidence type="ECO:0000256" key="18">
    <source>
        <dbReference type="ARBA" id="ARBA00082369"/>
    </source>
</evidence>
<dbReference type="GO" id="GO:0008270">
    <property type="term" value="F:zinc ion binding"/>
    <property type="evidence" value="ECO:0007669"/>
    <property type="project" value="UniProtKB-KW"/>
</dbReference>
<dbReference type="PANTHER" id="PTHR14134">
    <property type="entry name" value="E3 UBIQUITIN-PROTEIN LIGASE RAD18"/>
    <property type="match status" value="1"/>
</dbReference>
<protein>
    <recommendedName>
        <fullName evidence="6">Postreplication repair E3 ubiquitin-protein ligase RAD18</fullName>
        <ecNumber evidence="5">2.3.2.27</ecNumber>
    </recommendedName>
    <alternativeName>
        <fullName evidence="17">Postreplication repair E3 ubiquitin-protein ligase rad18</fullName>
    </alternativeName>
    <alternativeName>
        <fullName evidence="16 18">RING-type E3 ubiquitin transferase RAD18</fullName>
    </alternativeName>
</protein>
<keyword evidence="22" id="KW-0436">Ligase</keyword>
<gene>
    <name evidence="22" type="ORF">BN980_GECA17s01110g</name>
</gene>
<evidence type="ECO:0000256" key="19">
    <source>
        <dbReference type="PROSITE-ProRule" id="PRU00175"/>
    </source>
</evidence>
<evidence type="ECO:0000256" key="12">
    <source>
        <dbReference type="ARBA" id="ARBA00022833"/>
    </source>
</evidence>
<comment type="similarity">
    <text evidence="4">Belongs to the RAD18 family.</text>
</comment>
<evidence type="ECO:0000256" key="1">
    <source>
        <dbReference type="ARBA" id="ARBA00000900"/>
    </source>
</evidence>
<keyword evidence="7" id="KW-0808">Transferase</keyword>
<dbReference type="PROSITE" id="PS50089">
    <property type="entry name" value="ZF_RING_2"/>
    <property type="match status" value="1"/>
</dbReference>
<evidence type="ECO:0000256" key="16">
    <source>
        <dbReference type="ARBA" id="ARBA00031783"/>
    </source>
</evidence>
<reference evidence="22" key="1">
    <citation type="submission" date="2014-03" db="EMBL/GenBank/DDBJ databases">
        <authorList>
            <person name="Casaregola S."/>
        </authorList>
    </citation>
    <scope>NUCLEOTIDE SEQUENCE [LARGE SCALE GENOMIC DNA]</scope>
    <source>
        <strain evidence="22">CLIB 918</strain>
    </source>
</reference>
<feature type="region of interest" description="Disordered" evidence="20">
    <location>
        <begin position="176"/>
        <end position="199"/>
    </location>
</feature>
<proteinExistence type="inferred from homology"/>
<dbReference type="GO" id="GO:0003697">
    <property type="term" value="F:single-stranded DNA binding"/>
    <property type="evidence" value="ECO:0007669"/>
    <property type="project" value="InterPro"/>
</dbReference>
<evidence type="ECO:0000256" key="7">
    <source>
        <dbReference type="ARBA" id="ARBA00022679"/>
    </source>
</evidence>
<dbReference type="SMART" id="SM00184">
    <property type="entry name" value="RING"/>
    <property type="match status" value="1"/>
</dbReference>
<comment type="catalytic activity">
    <reaction evidence="1">
        <text>S-ubiquitinyl-[E2 ubiquitin-conjugating enzyme]-L-cysteine + [acceptor protein]-L-lysine = [E2 ubiquitin-conjugating enzyme]-L-cysteine + N(6)-ubiquitinyl-[acceptor protein]-L-lysine.</text>
        <dbReference type="EC" id="2.3.2.27"/>
    </reaction>
</comment>
<feature type="compositionally biased region" description="Low complexity" evidence="20">
    <location>
        <begin position="117"/>
        <end position="127"/>
    </location>
</feature>
<dbReference type="PANTHER" id="PTHR14134:SF2">
    <property type="entry name" value="E3 UBIQUITIN-PROTEIN LIGASE RAD18"/>
    <property type="match status" value="1"/>
</dbReference>
<evidence type="ECO:0000256" key="8">
    <source>
        <dbReference type="ARBA" id="ARBA00022723"/>
    </source>
</evidence>
<comment type="pathway">
    <text evidence="3">Protein modification; protein ubiquitination.</text>
</comment>
<evidence type="ECO:0000256" key="5">
    <source>
        <dbReference type="ARBA" id="ARBA00012483"/>
    </source>
</evidence>
<evidence type="ECO:0000313" key="23">
    <source>
        <dbReference type="Proteomes" id="UP000242525"/>
    </source>
</evidence>
<dbReference type="STRING" id="1173061.A0A0J9XIQ8"/>
<dbReference type="InterPro" id="IPR013083">
    <property type="entry name" value="Znf_RING/FYVE/PHD"/>
</dbReference>
<keyword evidence="12" id="KW-0862">Zinc</keyword>
<feature type="region of interest" description="Disordered" evidence="20">
    <location>
        <begin position="311"/>
        <end position="333"/>
    </location>
</feature>
<dbReference type="GO" id="GO:0061630">
    <property type="term" value="F:ubiquitin protein ligase activity"/>
    <property type="evidence" value="ECO:0007669"/>
    <property type="project" value="UniProtKB-EC"/>
</dbReference>
<dbReference type="OrthoDB" id="9049620at2759"/>
<feature type="compositionally biased region" description="Low complexity" evidence="20">
    <location>
        <begin position="311"/>
        <end position="326"/>
    </location>
</feature>
<dbReference type="InterPro" id="IPR017907">
    <property type="entry name" value="Znf_RING_CS"/>
</dbReference>
<dbReference type="InterPro" id="IPR039577">
    <property type="entry name" value="Rad18"/>
</dbReference>
<evidence type="ECO:0000259" key="21">
    <source>
        <dbReference type="PROSITE" id="PS50089"/>
    </source>
</evidence>
<evidence type="ECO:0000256" key="20">
    <source>
        <dbReference type="SAM" id="MobiDB-lite"/>
    </source>
</evidence>
<dbReference type="EC" id="2.3.2.27" evidence="5"/>
<dbReference type="Proteomes" id="UP000242525">
    <property type="component" value="Unassembled WGS sequence"/>
</dbReference>
<evidence type="ECO:0000256" key="9">
    <source>
        <dbReference type="ARBA" id="ARBA00022763"/>
    </source>
</evidence>
<dbReference type="FunFam" id="3.30.40.10:FF:000172">
    <property type="entry name" value="E3 ubiquitin-protein ligase RAD18"/>
    <property type="match status" value="1"/>
</dbReference>
<keyword evidence="14" id="KW-0234">DNA repair</keyword>
<feature type="domain" description="RING-type" evidence="21">
    <location>
        <begin position="33"/>
        <end position="71"/>
    </location>
</feature>
<evidence type="ECO:0000256" key="4">
    <source>
        <dbReference type="ARBA" id="ARBA00009506"/>
    </source>
</evidence>
<keyword evidence="23" id="KW-1185">Reference proteome</keyword>
<dbReference type="GO" id="GO:0006513">
    <property type="term" value="P:protein monoubiquitination"/>
    <property type="evidence" value="ECO:0007669"/>
    <property type="project" value="InterPro"/>
</dbReference>
<keyword evidence="13" id="KW-0238">DNA-binding</keyword>
<evidence type="ECO:0000256" key="15">
    <source>
        <dbReference type="ARBA" id="ARBA00023242"/>
    </source>
</evidence>